<dbReference type="NCBIfam" id="TIGR02683">
    <property type="entry name" value="upstrm_HI1419"/>
    <property type="match status" value="1"/>
</dbReference>
<proteinExistence type="predicted"/>
<reference evidence="2" key="1">
    <citation type="submission" date="2016-10" db="EMBL/GenBank/DDBJ databases">
        <authorList>
            <person name="Varghese N."/>
            <person name="Submissions S."/>
        </authorList>
    </citation>
    <scope>NUCLEOTIDE SEQUENCE [LARGE SCALE GENOMIC DNA]</scope>
    <source>
        <strain evidence="2">KHC7</strain>
    </source>
</reference>
<protein>
    <submittedName>
        <fullName evidence="1">Putative addiction module killer protein</fullName>
    </submittedName>
</protein>
<evidence type="ECO:0000313" key="1">
    <source>
        <dbReference type="EMBL" id="SDF95534.1"/>
    </source>
</evidence>
<keyword evidence="2" id="KW-1185">Reference proteome</keyword>
<dbReference type="EMBL" id="FNBX01000020">
    <property type="protein sequence ID" value="SDF95534.1"/>
    <property type="molecule type" value="Genomic_DNA"/>
</dbReference>
<dbReference type="PANTHER" id="PTHR41791">
    <property type="entry name" value="SSL7039 PROTEIN"/>
    <property type="match status" value="1"/>
</dbReference>
<gene>
    <name evidence="1" type="ORF">SAMN05192586_12028</name>
</gene>
<organism evidence="1 2">
    <name type="scientific">Desulfovibrio legallii</name>
    <dbReference type="NCBI Taxonomy" id="571438"/>
    <lineage>
        <taxon>Bacteria</taxon>
        <taxon>Pseudomonadati</taxon>
        <taxon>Thermodesulfobacteriota</taxon>
        <taxon>Desulfovibrionia</taxon>
        <taxon>Desulfovibrionales</taxon>
        <taxon>Desulfovibrionaceae</taxon>
        <taxon>Desulfovibrio</taxon>
    </lineage>
</organism>
<sequence length="71" mass="8115">MGNFGDHKACRDGVSEMRIDVGQGYRVYYFQHGQTLVVLLCGGDKRTQDADISKAVAYRADFLRRMKEELQ</sequence>
<dbReference type="PANTHER" id="PTHR41791:SF1">
    <property type="entry name" value="SSL7039 PROTEIN"/>
    <property type="match status" value="1"/>
</dbReference>
<dbReference type="AlphaFoldDB" id="A0A1G7QAM0"/>
<dbReference type="InterPro" id="IPR009241">
    <property type="entry name" value="HigB-like"/>
</dbReference>
<dbReference type="Proteomes" id="UP000199355">
    <property type="component" value="Unassembled WGS sequence"/>
</dbReference>
<name>A0A1G7QAM0_9BACT</name>
<dbReference type="PIRSF" id="PIRSF028744">
    <property type="entry name" value="Addict_mod_HI1419"/>
    <property type="match status" value="1"/>
</dbReference>
<dbReference type="STRING" id="571438.SAMN05192586_12028"/>
<dbReference type="Pfam" id="PF05973">
    <property type="entry name" value="Gp49"/>
    <property type="match status" value="1"/>
</dbReference>
<dbReference type="InterPro" id="IPR014056">
    <property type="entry name" value="TypeIITA-like_toxin_pred"/>
</dbReference>
<accession>A0A1G7QAM0</accession>
<evidence type="ECO:0000313" key="2">
    <source>
        <dbReference type="Proteomes" id="UP000199355"/>
    </source>
</evidence>